<evidence type="ECO:0000256" key="6">
    <source>
        <dbReference type="ARBA" id="ARBA00022989"/>
    </source>
</evidence>
<keyword evidence="7 9" id="KW-0472">Membrane</keyword>
<dbReference type="Proteomes" id="UP001317488">
    <property type="component" value="Chromosome"/>
</dbReference>
<dbReference type="CDD" id="cd06582">
    <property type="entry name" value="TM_PBP1_LivH_like"/>
    <property type="match status" value="1"/>
</dbReference>
<keyword evidence="5" id="KW-0029">Amino-acid transport</keyword>
<name>A0ABY7RPT8_9DEIN</name>
<evidence type="ECO:0000256" key="3">
    <source>
        <dbReference type="ARBA" id="ARBA00022475"/>
    </source>
</evidence>
<evidence type="ECO:0000256" key="7">
    <source>
        <dbReference type="ARBA" id="ARBA00023136"/>
    </source>
</evidence>
<dbReference type="InterPro" id="IPR001851">
    <property type="entry name" value="ABC_transp_permease"/>
</dbReference>
<keyword evidence="6 9" id="KW-1133">Transmembrane helix</keyword>
<evidence type="ECO:0000256" key="2">
    <source>
        <dbReference type="ARBA" id="ARBA00022448"/>
    </source>
</evidence>
<gene>
    <name evidence="10" type="ORF">GO600_06155</name>
</gene>
<comment type="similarity">
    <text evidence="8">Belongs to the binding-protein-dependent transport system permease family. LivHM subfamily.</text>
</comment>
<evidence type="ECO:0000256" key="4">
    <source>
        <dbReference type="ARBA" id="ARBA00022692"/>
    </source>
</evidence>
<organism evidence="10 11">
    <name type="scientific">Thermus antranikianii</name>
    <dbReference type="NCBI Taxonomy" id="88190"/>
    <lineage>
        <taxon>Bacteria</taxon>
        <taxon>Thermotogati</taxon>
        <taxon>Deinococcota</taxon>
        <taxon>Deinococci</taxon>
        <taxon>Thermales</taxon>
        <taxon>Thermaceae</taxon>
        <taxon>Thermus</taxon>
    </lineage>
</organism>
<evidence type="ECO:0000313" key="10">
    <source>
        <dbReference type="EMBL" id="WCM39711.1"/>
    </source>
</evidence>
<feature type="transmembrane region" description="Helical" evidence="9">
    <location>
        <begin position="189"/>
        <end position="212"/>
    </location>
</feature>
<evidence type="ECO:0000256" key="9">
    <source>
        <dbReference type="SAM" id="Phobius"/>
    </source>
</evidence>
<keyword evidence="2" id="KW-0813">Transport</keyword>
<comment type="subcellular location">
    <subcellularLocation>
        <location evidence="1">Cell membrane</location>
        <topology evidence="1">Multi-pass membrane protein</topology>
    </subcellularLocation>
</comment>
<dbReference type="PANTHER" id="PTHR11795">
    <property type="entry name" value="BRANCHED-CHAIN AMINO ACID TRANSPORT SYSTEM PERMEASE PROTEIN LIVH"/>
    <property type="match status" value="1"/>
</dbReference>
<keyword evidence="3" id="KW-1003">Cell membrane</keyword>
<evidence type="ECO:0000256" key="8">
    <source>
        <dbReference type="ARBA" id="ARBA00037998"/>
    </source>
</evidence>
<protein>
    <submittedName>
        <fullName evidence="10">Branched-chain amino acid ABC transporter permease</fullName>
    </submittedName>
</protein>
<accession>A0ABY7RPT8</accession>
<feature type="transmembrane region" description="Helical" evidence="9">
    <location>
        <begin position="255"/>
        <end position="275"/>
    </location>
</feature>
<dbReference type="EMBL" id="CP046617">
    <property type="protein sequence ID" value="WCM39711.1"/>
    <property type="molecule type" value="Genomic_DNA"/>
</dbReference>
<feature type="transmembrane region" description="Helical" evidence="9">
    <location>
        <begin position="136"/>
        <end position="158"/>
    </location>
</feature>
<dbReference type="PANTHER" id="PTHR11795:SF445">
    <property type="entry name" value="AMINO ACID ABC TRANSPORTER PERMEASE PROTEIN"/>
    <property type="match status" value="1"/>
</dbReference>
<evidence type="ECO:0000313" key="11">
    <source>
        <dbReference type="Proteomes" id="UP001317488"/>
    </source>
</evidence>
<evidence type="ECO:0000256" key="5">
    <source>
        <dbReference type="ARBA" id="ARBA00022970"/>
    </source>
</evidence>
<reference evidence="10 11" key="1">
    <citation type="submission" date="2019-12" db="EMBL/GenBank/DDBJ databases">
        <authorList>
            <person name="An T."/>
        </authorList>
    </citation>
    <scope>NUCLEOTIDE SEQUENCE [LARGE SCALE GENOMIC DNA]</scope>
    <source>
        <strain evidence="10 11">JCM 19900</strain>
    </source>
</reference>
<feature type="transmembrane region" description="Helical" evidence="9">
    <location>
        <begin position="61"/>
        <end position="84"/>
    </location>
</feature>
<evidence type="ECO:0000256" key="1">
    <source>
        <dbReference type="ARBA" id="ARBA00004651"/>
    </source>
</evidence>
<proteinExistence type="inferred from homology"/>
<keyword evidence="11" id="KW-1185">Reference proteome</keyword>
<keyword evidence="4 9" id="KW-0812">Transmembrane</keyword>
<dbReference type="InterPro" id="IPR052157">
    <property type="entry name" value="BCAA_transport_permease"/>
</dbReference>
<feature type="transmembrane region" description="Helical" evidence="9">
    <location>
        <begin position="224"/>
        <end position="249"/>
    </location>
</feature>
<dbReference type="Pfam" id="PF02653">
    <property type="entry name" value="BPD_transp_2"/>
    <property type="match status" value="1"/>
</dbReference>
<feature type="transmembrane region" description="Helical" evidence="9">
    <location>
        <begin position="96"/>
        <end position="115"/>
    </location>
</feature>
<sequence length="287" mass="29547">MMELLLSTLASGLSQGGIYALIGVGLSLIFGAMHVVNLAHGEVLVAGALLTYIAASAGLPLPLAIFLGSALGALLGLFLFLLLLPARREPPLSSMVITYGAALILLYGILELFGANLRTLAYQEWVKPVILGPIRLALGELLTTGIALLAVAGVSWFLTKTWMGLGVRALAQHREAAISLGIPPLSAEASAFALGSALAALAGSLLVAVQPISPVAAPLFTVKAFVVVVLAGLLSPSGVALAGLLLGTVESLSTLLNPALGELLTFSVFILILLFKPEGLFGKRRRA</sequence>
<feature type="transmembrane region" description="Helical" evidence="9">
    <location>
        <begin position="26"/>
        <end position="54"/>
    </location>
</feature>